<evidence type="ECO:0000313" key="2">
    <source>
        <dbReference type="EMBL" id="CEM49532.1"/>
    </source>
</evidence>
<evidence type="ECO:0000256" key="1">
    <source>
        <dbReference type="SAM" id="MobiDB-lite"/>
    </source>
</evidence>
<name>A0A0G4HYD1_9ALVE</name>
<feature type="region of interest" description="Disordered" evidence="1">
    <location>
        <begin position="1"/>
        <end position="131"/>
    </location>
</feature>
<dbReference type="VEuPathDB" id="CryptoDB:Cvel_33503"/>
<dbReference type="EMBL" id="CDMZ01004365">
    <property type="protein sequence ID" value="CEM49532.1"/>
    <property type="molecule type" value="Genomic_DNA"/>
</dbReference>
<accession>A0A0G4HYD1</accession>
<proteinExistence type="predicted"/>
<feature type="compositionally biased region" description="Low complexity" evidence="1">
    <location>
        <begin position="65"/>
        <end position="88"/>
    </location>
</feature>
<protein>
    <submittedName>
        <fullName evidence="2">Uncharacterized protein</fullName>
    </submittedName>
</protein>
<sequence>MRETIRQQGDVVERRERGVTASRRDLPTRESTRRSAGSNQRHEENRPLPLLEEPLSDSAERLGEHAIIVSHAHAAAASGSGEPSAAAEAEFEGKELPGQSASPKRPTSTPDGPKPIDVKHISAGPTQGAIGERLSRLGAGAHKNLVAMGCDDSEVSRSLSETMNEILAKVPTASLRSGPGVDQAALDE</sequence>
<reference evidence="2" key="1">
    <citation type="submission" date="2014-11" db="EMBL/GenBank/DDBJ databases">
        <authorList>
            <person name="Otto D Thomas"/>
            <person name="Naeem Raeece"/>
        </authorList>
    </citation>
    <scope>NUCLEOTIDE SEQUENCE</scope>
</reference>
<dbReference type="AlphaFoldDB" id="A0A0G4HYD1"/>
<gene>
    <name evidence="2" type="ORF">Cvel_33503</name>
</gene>
<feature type="compositionally biased region" description="Polar residues" evidence="1">
    <location>
        <begin position="99"/>
        <end position="110"/>
    </location>
</feature>
<organism evidence="2">
    <name type="scientific">Chromera velia CCMP2878</name>
    <dbReference type="NCBI Taxonomy" id="1169474"/>
    <lineage>
        <taxon>Eukaryota</taxon>
        <taxon>Sar</taxon>
        <taxon>Alveolata</taxon>
        <taxon>Colpodellida</taxon>
        <taxon>Chromeraceae</taxon>
        <taxon>Chromera</taxon>
    </lineage>
</organism>
<feature type="compositionally biased region" description="Basic and acidic residues" evidence="1">
    <location>
        <begin position="1"/>
        <end position="33"/>
    </location>
</feature>